<dbReference type="PRINTS" id="PR01609">
    <property type="entry name" value="CD36FAMILY"/>
</dbReference>
<organism evidence="8 9">
    <name type="scientific">Rotaria sordida</name>
    <dbReference type="NCBI Taxonomy" id="392033"/>
    <lineage>
        <taxon>Eukaryota</taxon>
        <taxon>Metazoa</taxon>
        <taxon>Spiralia</taxon>
        <taxon>Gnathifera</taxon>
        <taxon>Rotifera</taxon>
        <taxon>Eurotatoria</taxon>
        <taxon>Bdelloidea</taxon>
        <taxon>Philodinida</taxon>
        <taxon>Philodinidae</taxon>
        <taxon>Rotaria</taxon>
    </lineage>
</organism>
<dbReference type="GO" id="GO:0016020">
    <property type="term" value="C:membrane"/>
    <property type="evidence" value="ECO:0007669"/>
    <property type="project" value="UniProtKB-SubCell"/>
</dbReference>
<evidence type="ECO:0000256" key="1">
    <source>
        <dbReference type="ARBA" id="ARBA00004370"/>
    </source>
</evidence>
<reference evidence="8" key="1">
    <citation type="submission" date="2021-02" db="EMBL/GenBank/DDBJ databases">
        <authorList>
            <person name="Nowell W R."/>
        </authorList>
    </citation>
    <scope>NUCLEOTIDE SEQUENCE</scope>
</reference>
<dbReference type="EMBL" id="CAJNOO010001807">
    <property type="protein sequence ID" value="CAF1201122.1"/>
    <property type="molecule type" value="Genomic_DNA"/>
</dbReference>
<name>A0A814WDW7_9BILA</name>
<evidence type="ECO:0000256" key="5">
    <source>
        <dbReference type="ARBA" id="ARBA00023136"/>
    </source>
</evidence>
<evidence type="ECO:0000313" key="9">
    <source>
        <dbReference type="Proteomes" id="UP000663882"/>
    </source>
</evidence>
<dbReference type="Proteomes" id="UP000663882">
    <property type="component" value="Unassembled WGS sequence"/>
</dbReference>
<gene>
    <name evidence="8" type="ORF">RFH988_LOCUS24605</name>
</gene>
<keyword evidence="5 7" id="KW-0472">Membrane</keyword>
<comment type="caution">
    <text evidence="8">The sequence shown here is derived from an EMBL/GenBank/DDBJ whole genome shotgun (WGS) entry which is preliminary data.</text>
</comment>
<dbReference type="GO" id="GO:0005737">
    <property type="term" value="C:cytoplasm"/>
    <property type="evidence" value="ECO:0007669"/>
    <property type="project" value="TreeGrafter"/>
</dbReference>
<proteinExistence type="inferred from homology"/>
<feature type="transmembrane region" description="Helical" evidence="7">
    <location>
        <begin position="21"/>
        <end position="43"/>
    </location>
</feature>
<evidence type="ECO:0000313" key="8">
    <source>
        <dbReference type="EMBL" id="CAF1201122.1"/>
    </source>
</evidence>
<dbReference type="GO" id="GO:0005044">
    <property type="term" value="F:scavenger receptor activity"/>
    <property type="evidence" value="ECO:0007669"/>
    <property type="project" value="TreeGrafter"/>
</dbReference>
<evidence type="ECO:0000256" key="7">
    <source>
        <dbReference type="SAM" id="Phobius"/>
    </source>
</evidence>
<keyword evidence="6" id="KW-0325">Glycoprotein</keyword>
<evidence type="ECO:0000256" key="2">
    <source>
        <dbReference type="ARBA" id="ARBA00010532"/>
    </source>
</evidence>
<dbReference type="OrthoDB" id="10024078at2759"/>
<comment type="subcellular location">
    <subcellularLocation>
        <location evidence="1">Membrane</location>
    </subcellularLocation>
</comment>
<feature type="transmembrane region" description="Helical" evidence="7">
    <location>
        <begin position="466"/>
        <end position="489"/>
    </location>
</feature>
<keyword evidence="3 7" id="KW-0812">Transmembrane</keyword>
<evidence type="ECO:0000256" key="4">
    <source>
        <dbReference type="ARBA" id="ARBA00022989"/>
    </source>
</evidence>
<comment type="similarity">
    <text evidence="2">Belongs to the CD36 family.</text>
</comment>
<keyword evidence="4 7" id="KW-1133">Transmembrane helix</keyword>
<dbReference type="PANTHER" id="PTHR11923">
    <property type="entry name" value="SCAVENGER RECEPTOR CLASS B TYPE-1 SR-B1"/>
    <property type="match status" value="1"/>
</dbReference>
<sequence length="511" mass="58379">MQTKDKPISNTQRNKKATKRIIVEVVIAFIILIPAIVLCIYWKQLIINRIFKTILLKPNTEGYDAWLHPPTTITRGYHLFNITNPIEIVTNPTSTTVHVKETPSYSYSLSSTKQDVQWSTDNKSISYSIHRLFTRHPTQFNPSFVNDTGVFLDLVRAIFRTQFQAKAAQAFYDLAGMEAFPHRNAVEQLEGFTSDLFKSIQDKMTGPNTAKSGFIYRYNGSRSYNYTIKSGLMEKGQVLAFASEHIPFSFSSPDYYGFPIYDGLTFVPMLFDKPSLNIFQPDFCRPLNVKFNKVLSMFGGIEVHEYVIKLVDLNQCNDVNDINTCPELDKLDISQCISASLPENTIFLSKAHFYGSSNETIEQMNIQGFTPTRDKHEALIYFEPYSGTPLRAHHRVQLNIDAIIDPMKTSNFESEQLIPAGRKGIKRMIPLVWIDQEVNVNDETIQVNVNDETIRILRMVHFALRYGQIIIITLAVVLIIIIIVVMEVIARRKAKNQRIERGGNPKSDPFL</sequence>
<protein>
    <submittedName>
        <fullName evidence="8">Uncharacterized protein</fullName>
    </submittedName>
</protein>
<accession>A0A814WDW7</accession>
<dbReference type="Pfam" id="PF01130">
    <property type="entry name" value="CD36"/>
    <property type="match status" value="1"/>
</dbReference>
<dbReference type="AlphaFoldDB" id="A0A814WDW7"/>
<evidence type="ECO:0000256" key="6">
    <source>
        <dbReference type="ARBA" id="ARBA00023180"/>
    </source>
</evidence>
<dbReference type="InterPro" id="IPR002159">
    <property type="entry name" value="CD36_fam"/>
</dbReference>
<dbReference type="PANTHER" id="PTHR11923:SF51">
    <property type="entry name" value="LYSOSOME MEMBRANE PROTEIN 2"/>
    <property type="match status" value="1"/>
</dbReference>
<evidence type="ECO:0000256" key="3">
    <source>
        <dbReference type="ARBA" id="ARBA00022692"/>
    </source>
</evidence>